<dbReference type="GeneID" id="36838358"/>
<dbReference type="RefSeq" id="WP_110380774.1">
    <property type="nucleotide sequence ID" value="NZ_CP029288.2"/>
</dbReference>
<gene>
    <name evidence="1" type="ORF">DFR86_10275</name>
</gene>
<protein>
    <submittedName>
        <fullName evidence="1">Uncharacterized protein</fullName>
    </submittedName>
</protein>
<reference evidence="1 2" key="1">
    <citation type="submission" date="2018-05" db="EMBL/GenBank/DDBJ databases">
        <title>Complete Genome Sequences of Extremely Thermoacidophilic, Metal-Mobilizing Type-Strain Members of the Archaeal Family Sulfolobaceae: Acidianus brierleyi DSM-1651T, Acidianus sulfidivorans DSM-18786T, Metallosphaera hakonensis DSM-7519T, and Metallosphaera prunae DSM-10039T.</title>
        <authorList>
            <person name="Counts J.A."/>
            <person name="Kelly R.M."/>
        </authorList>
    </citation>
    <scope>NUCLEOTIDE SEQUENCE [LARGE SCALE GENOMIC DNA]</scope>
    <source>
        <strain evidence="1 2">JP7</strain>
    </source>
</reference>
<proteinExistence type="predicted"/>
<dbReference type="AlphaFoldDB" id="A0A2U9IPI4"/>
<dbReference type="EMBL" id="CP029288">
    <property type="protein sequence ID" value="AWR97884.1"/>
    <property type="molecule type" value="Genomic_DNA"/>
</dbReference>
<dbReference type="Proteomes" id="UP000248410">
    <property type="component" value="Chromosome"/>
</dbReference>
<accession>A0A2U9IPI4</accession>
<organism evidence="1 2">
    <name type="scientific">Acidianus sulfidivorans JP7</name>
    <dbReference type="NCBI Taxonomy" id="619593"/>
    <lineage>
        <taxon>Archaea</taxon>
        <taxon>Thermoproteota</taxon>
        <taxon>Thermoprotei</taxon>
        <taxon>Sulfolobales</taxon>
        <taxon>Sulfolobaceae</taxon>
        <taxon>Acidianus</taxon>
    </lineage>
</organism>
<dbReference type="OrthoDB" id="43542at2157"/>
<dbReference type="KEGG" id="asul:DFR86_10275"/>
<evidence type="ECO:0000313" key="2">
    <source>
        <dbReference type="Proteomes" id="UP000248410"/>
    </source>
</evidence>
<sequence length="174" mass="19668">MYKCCDKEFEDEKSFKKHISSSYTHHLTSSDTIKLDLPLNSIESILLDKEKTCRLLGFVYLGDYAIIPLKISKINKPLGSILKRSLLVKVNGPSFNSGLIDYEFNSSNIKYKISFRLNKLGDSTRLTIIANFEAKLNYLGKILPGLVIKSLSSLYSPDDLIERINFLGNQKVIA</sequence>
<evidence type="ECO:0000313" key="1">
    <source>
        <dbReference type="EMBL" id="AWR97884.1"/>
    </source>
</evidence>
<keyword evidence="2" id="KW-1185">Reference proteome</keyword>
<name>A0A2U9IPI4_9CREN</name>